<dbReference type="SUPFAM" id="SSF48695">
    <property type="entry name" value="Multiheme cytochromes"/>
    <property type="match status" value="1"/>
</dbReference>
<feature type="domain" description="NapC/NirT cytochrome c N-terminal" evidence="12">
    <location>
        <begin position="36"/>
        <end position="119"/>
    </location>
</feature>
<dbReference type="GO" id="GO:0005886">
    <property type="term" value="C:plasma membrane"/>
    <property type="evidence" value="ECO:0007669"/>
    <property type="project" value="UniProtKB-SubCell"/>
</dbReference>
<keyword evidence="3" id="KW-0813">Transport</keyword>
<dbReference type="InterPro" id="IPR017571">
    <property type="entry name" value="NrfH"/>
</dbReference>
<evidence type="ECO:0000256" key="4">
    <source>
        <dbReference type="ARBA" id="ARBA00022475"/>
    </source>
</evidence>
<dbReference type="Gene3D" id="1.10.3820.10">
    <property type="entry name" value="Di-heme elbow motif domain"/>
    <property type="match status" value="1"/>
</dbReference>
<proteinExistence type="inferred from homology"/>
<keyword evidence="9" id="KW-1133">Transmembrane helix</keyword>
<evidence type="ECO:0000256" key="6">
    <source>
        <dbReference type="ARBA" id="ARBA00022692"/>
    </source>
</evidence>
<dbReference type="GO" id="GO:0046872">
    <property type="term" value="F:metal ion binding"/>
    <property type="evidence" value="ECO:0007669"/>
    <property type="project" value="UniProtKB-KW"/>
</dbReference>
<accession>U2RL19</accession>
<dbReference type="GO" id="GO:0042279">
    <property type="term" value="F:nitrite reductase (cytochrome, ammonia-forming) activity"/>
    <property type="evidence" value="ECO:0007669"/>
    <property type="project" value="UniProtKB-EC"/>
</dbReference>
<evidence type="ECO:0000256" key="9">
    <source>
        <dbReference type="ARBA" id="ARBA00022989"/>
    </source>
</evidence>
<dbReference type="GO" id="GO:0022900">
    <property type="term" value="P:electron transport chain"/>
    <property type="evidence" value="ECO:0007669"/>
    <property type="project" value="InterPro"/>
</dbReference>
<evidence type="ECO:0000256" key="7">
    <source>
        <dbReference type="ARBA" id="ARBA00022723"/>
    </source>
</evidence>
<dbReference type="PANTHER" id="PTHR30333">
    <property type="entry name" value="CYTOCHROME C-TYPE PROTEIN"/>
    <property type="match status" value="1"/>
</dbReference>
<keyword evidence="6" id="KW-0812">Transmembrane</keyword>
<dbReference type="AlphaFoldDB" id="U2RL19"/>
<keyword evidence="13" id="KW-0560">Oxidoreductase</keyword>
<protein>
    <submittedName>
        <fullName evidence="13">Cytochrome c nitrite reductase, small subunit</fullName>
        <ecNumber evidence="13">1.7.2.2</ecNumber>
    </submittedName>
</protein>
<name>U2RL19_9ACTN</name>
<gene>
    <name evidence="13" type="primary">nrfH</name>
    <name evidence="13" type="ORF">HMPREF0682_1394</name>
</gene>
<evidence type="ECO:0000256" key="1">
    <source>
        <dbReference type="ARBA" id="ARBA00004236"/>
    </source>
</evidence>
<sequence length="173" mass="19189">MRSASRRRRTIMTSGRRRTQGALAVARRWLPGICGLLVGVLVGLAAFTFVYANGMSYLGHDPKACASCHVMQDYYDAYTAGPHHHVAECNDCHTPHDLIGKYAVKAENGLHHSIAFTTGDYPQNIRARDVSLRIVNENCIRCHGGFTHDVLASQKDDEQIMCIRCHEGVGHDK</sequence>
<dbReference type="Pfam" id="PF03264">
    <property type="entry name" value="Cytochrom_NNT"/>
    <property type="match status" value="1"/>
</dbReference>
<keyword evidence="14" id="KW-1185">Reference proteome</keyword>
<keyword evidence="8" id="KW-0249">Electron transport</keyword>
<comment type="similarity">
    <text evidence="2">Belongs to the NapC/NirT/NrfH family.</text>
</comment>
<comment type="caution">
    <text evidence="13">The sequence shown here is derived from an EMBL/GenBank/DDBJ whole genome shotgun (WGS) entry which is preliminary data.</text>
</comment>
<evidence type="ECO:0000256" key="3">
    <source>
        <dbReference type="ARBA" id="ARBA00022448"/>
    </source>
</evidence>
<dbReference type="EMBL" id="ACVN02000219">
    <property type="protein sequence ID" value="ERK54258.1"/>
    <property type="molecule type" value="Genomic_DNA"/>
</dbReference>
<dbReference type="PANTHER" id="PTHR30333:SF1">
    <property type="entry name" value="CYTOCHROME C-TYPE PROTEIN NAPC"/>
    <property type="match status" value="1"/>
</dbReference>
<comment type="subcellular location">
    <subcellularLocation>
        <location evidence="1">Cell membrane</location>
    </subcellularLocation>
</comment>
<evidence type="ECO:0000256" key="10">
    <source>
        <dbReference type="ARBA" id="ARBA00023004"/>
    </source>
</evidence>
<organism evidence="13 14">
    <name type="scientific">Propionibacterium acidifaciens F0233</name>
    <dbReference type="NCBI Taxonomy" id="553198"/>
    <lineage>
        <taxon>Bacteria</taxon>
        <taxon>Bacillati</taxon>
        <taxon>Actinomycetota</taxon>
        <taxon>Actinomycetes</taxon>
        <taxon>Propionibacteriales</taxon>
        <taxon>Propionibacteriaceae</taxon>
        <taxon>Propionibacterium</taxon>
    </lineage>
</organism>
<dbReference type="GO" id="GO:0009055">
    <property type="term" value="F:electron transfer activity"/>
    <property type="evidence" value="ECO:0007669"/>
    <property type="project" value="TreeGrafter"/>
</dbReference>
<evidence type="ECO:0000313" key="13">
    <source>
        <dbReference type="EMBL" id="ERK54258.1"/>
    </source>
</evidence>
<evidence type="ECO:0000256" key="2">
    <source>
        <dbReference type="ARBA" id="ARBA00007395"/>
    </source>
</evidence>
<keyword evidence="10" id="KW-0408">Iron</keyword>
<keyword evidence="4" id="KW-1003">Cell membrane</keyword>
<evidence type="ECO:0000259" key="12">
    <source>
        <dbReference type="Pfam" id="PF03264"/>
    </source>
</evidence>
<evidence type="ECO:0000256" key="5">
    <source>
        <dbReference type="ARBA" id="ARBA00022617"/>
    </source>
</evidence>
<dbReference type="InterPro" id="IPR036280">
    <property type="entry name" value="Multihaem_cyt_sf"/>
</dbReference>
<dbReference type="Proteomes" id="UP000017052">
    <property type="component" value="Unassembled WGS sequence"/>
</dbReference>
<dbReference type="EC" id="1.7.2.2" evidence="13"/>
<dbReference type="InterPro" id="IPR051174">
    <property type="entry name" value="Cytochrome_c-type_ET"/>
</dbReference>
<dbReference type="InterPro" id="IPR038266">
    <property type="entry name" value="NapC/NirT_cytc_sf"/>
</dbReference>
<keyword evidence="7" id="KW-0479">Metal-binding</keyword>
<dbReference type="InterPro" id="IPR005126">
    <property type="entry name" value="NapC/NirT_cyt_c_N"/>
</dbReference>
<evidence type="ECO:0000256" key="8">
    <source>
        <dbReference type="ARBA" id="ARBA00022982"/>
    </source>
</evidence>
<dbReference type="GO" id="GO:0009061">
    <property type="term" value="P:anaerobic respiration"/>
    <property type="evidence" value="ECO:0007669"/>
    <property type="project" value="TreeGrafter"/>
</dbReference>
<dbReference type="NCBIfam" id="TIGR03153">
    <property type="entry name" value="cytochr_NrfH"/>
    <property type="match status" value="1"/>
</dbReference>
<evidence type="ECO:0000256" key="11">
    <source>
        <dbReference type="ARBA" id="ARBA00023136"/>
    </source>
</evidence>
<keyword evidence="5" id="KW-0349">Heme</keyword>
<evidence type="ECO:0000313" key="14">
    <source>
        <dbReference type="Proteomes" id="UP000017052"/>
    </source>
</evidence>
<reference evidence="13" key="1">
    <citation type="submission" date="2013-08" db="EMBL/GenBank/DDBJ databases">
        <authorList>
            <person name="Durkin A.S."/>
            <person name="Haft D.R."/>
            <person name="McCorrison J."/>
            <person name="Torralba M."/>
            <person name="Gillis M."/>
            <person name="Haft D.H."/>
            <person name="Methe B."/>
            <person name="Sutton G."/>
            <person name="Nelson K.E."/>
        </authorList>
    </citation>
    <scope>NUCLEOTIDE SEQUENCE [LARGE SCALE GENOMIC DNA]</scope>
    <source>
        <strain evidence="13">F0233</strain>
    </source>
</reference>
<keyword evidence="11" id="KW-0472">Membrane</keyword>